<reference evidence="2" key="1">
    <citation type="journal article" date="2014" name="Front. Microbiol.">
        <title>High frequency of phylogenetically diverse reductive dehalogenase-homologous genes in deep subseafloor sedimentary metagenomes.</title>
        <authorList>
            <person name="Kawai M."/>
            <person name="Futagami T."/>
            <person name="Toyoda A."/>
            <person name="Takaki Y."/>
            <person name="Nishi S."/>
            <person name="Hori S."/>
            <person name="Arai W."/>
            <person name="Tsubouchi T."/>
            <person name="Morono Y."/>
            <person name="Uchiyama I."/>
            <person name="Ito T."/>
            <person name="Fujiyama A."/>
            <person name="Inagaki F."/>
            <person name="Takami H."/>
        </authorList>
    </citation>
    <scope>NUCLEOTIDE SEQUENCE</scope>
    <source>
        <strain evidence="2">Expedition CK06-06</strain>
    </source>
</reference>
<dbReference type="InterPro" id="IPR012337">
    <property type="entry name" value="RNaseH-like_sf"/>
</dbReference>
<proteinExistence type="predicted"/>
<gene>
    <name evidence="2" type="ORF">S06H3_06152</name>
</gene>
<dbReference type="Pfam" id="PF00665">
    <property type="entry name" value="rve"/>
    <property type="match status" value="1"/>
</dbReference>
<dbReference type="PROSITE" id="PS50994">
    <property type="entry name" value="INTEGRASE"/>
    <property type="match status" value="1"/>
</dbReference>
<sequence>MKLIDEQYSRTPFYGVDKMTAWLRRQGHHVNHKRVRRLLRLMGLEAVYPRRKRSLSIPDTQHKIYPYLLKDVEITRPDQVWSADITYIRMYRGWLYLVAVMDWFSRYVLSWEVSVTLESEFCVSALKQALRFGRCEIFNTDQVSQFTSDDFTGILKAAGIQISMDGKGRVFDNIFVERLWRTVKVEEVYLRDYQTVAEVTFSLDRYFEFYNNQRLHQALGYRTPAEVYGVAVGTPVALRAPSVPTVLTYGDESTLKTPVFCLDNG</sequence>
<dbReference type="GO" id="GO:0015074">
    <property type="term" value="P:DNA integration"/>
    <property type="evidence" value="ECO:0007669"/>
    <property type="project" value="InterPro"/>
</dbReference>
<comment type="caution">
    <text evidence="2">The sequence shown here is derived from an EMBL/GenBank/DDBJ whole genome shotgun (WGS) entry which is preliminary data.</text>
</comment>
<dbReference type="InterPro" id="IPR048020">
    <property type="entry name" value="Transpos_IS3"/>
</dbReference>
<evidence type="ECO:0000313" key="2">
    <source>
        <dbReference type="EMBL" id="GAH91179.1"/>
    </source>
</evidence>
<dbReference type="Pfam" id="PF13276">
    <property type="entry name" value="HTH_21"/>
    <property type="match status" value="1"/>
</dbReference>
<dbReference type="Gene3D" id="3.30.420.10">
    <property type="entry name" value="Ribonuclease H-like superfamily/Ribonuclease H"/>
    <property type="match status" value="1"/>
</dbReference>
<organism evidence="2">
    <name type="scientific">marine sediment metagenome</name>
    <dbReference type="NCBI Taxonomy" id="412755"/>
    <lineage>
        <taxon>unclassified sequences</taxon>
        <taxon>metagenomes</taxon>
        <taxon>ecological metagenomes</taxon>
    </lineage>
</organism>
<dbReference type="InterPro" id="IPR001584">
    <property type="entry name" value="Integrase_cat-core"/>
</dbReference>
<evidence type="ECO:0000259" key="1">
    <source>
        <dbReference type="PROSITE" id="PS50994"/>
    </source>
</evidence>
<dbReference type="NCBIfam" id="NF033516">
    <property type="entry name" value="transpos_IS3"/>
    <property type="match status" value="1"/>
</dbReference>
<dbReference type="SUPFAM" id="SSF53098">
    <property type="entry name" value="Ribonuclease H-like"/>
    <property type="match status" value="1"/>
</dbReference>
<dbReference type="AlphaFoldDB" id="X1KM16"/>
<protein>
    <recommendedName>
        <fullName evidence="1">Integrase catalytic domain-containing protein</fullName>
    </recommendedName>
</protein>
<name>X1KM16_9ZZZZ</name>
<dbReference type="PANTHER" id="PTHR46889">
    <property type="entry name" value="TRANSPOSASE INSF FOR INSERTION SEQUENCE IS3B-RELATED"/>
    <property type="match status" value="1"/>
</dbReference>
<dbReference type="PANTHER" id="PTHR46889:SF4">
    <property type="entry name" value="TRANSPOSASE INSO FOR INSERTION SEQUENCE ELEMENT IS911B-RELATED"/>
    <property type="match status" value="1"/>
</dbReference>
<dbReference type="Pfam" id="PF13333">
    <property type="entry name" value="rve_2"/>
    <property type="match status" value="1"/>
</dbReference>
<dbReference type="InterPro" id="IPR025948">
    <property type="entry name" value="HTH-like_dom"/>
</dbReference>
<dbReference type="InterPro" id="IPR036397">
    <property type="entry name" value="RNaseH_sf"/>
</dbReference>
<dbReference type="GO" id="GO:0003676">
    <property type="term" value="F:nucleic acid binding"/>
    <property type="evidence" value="ECO:0007669"/>
    <property type="project" value="InterPro"/>
</dbReference>
<feature type="domain" description="Integrase catalytic" evidence="1">
    <location>
        <begin position="73"/>
        <end position="232"/>
    </location>
</feature>
<accession>X1KM16</accession>
<dbReference type="InterPro" id="IPR050900">
    <property type="entry name" value="Transposase_IS3/IS150/IS904"/>
</dbReference>
<dbReference type="EMBL" id="BARV01002357">
    <property type="protein sequence ID" value="GAH91179.1"/>
    <property type="molecule type" value="Genomic_DNA"/>
</dbReference>